<evidence type="ECO:0000259" key="1">
    <source>
        <dbReference type="PROSITE" id="PS50056"/>
    </source>
</evidence>
<dbReference type="Proteomes" id="UP000004507">
    <property type="component" value="Unassembled WGS sequence"/>
</dbReference>
<dbReference type="SUPFAM" id="SSF52799">
    <property type="entry name" value="(Phosphotyrosine protein) phosphatases II"/>
    <property type="match status" value="1"/>
</dbReference>
<evidence type="ECO:0000313" key="3">
    <source>
        <dbReference type="Proteomes" id="UP000004507"/>
    </source>
</evidence>
<dbReference type="Gene3D" id="3.90.190.10">
    <property type="entry name" value="Protein tyrosine phosphatase superfamily"/>
    <property type="match status" value="1"/>
</dbReference>
<dbReference type="InterPro" id="IPR050561">
    <property type="entry name" value="PTP"/>
</dbReference>
<reference evidence="2 3" key="1">
    <citation type="submission" date="2006-01" db="EMBL/GenBank/DDBJ databases">
        <authorList>
            <person name="Hagstrom A."/>
            <person name="Ferriera S."/>
            <person name="Johnson J."/>
            <person name="Kravitz S."/>
            <person name="Halpern A."/>
            <person name="Remington K."/>
            <person name="Beeson K."/>
            <person name="Tran B."/>
            <person name="Rogers Y.-H."/>
            <person name="Friedman R."/>
            <person name="Venter J.C."/>
        </authorList>
    </citation>
    <scope>NUCLEOTIDE SEQUENCE [LARGE SCALE GENOMIC DNA]</scope>
    <source>
        <strain evidence="2 3">SKA53</strain>
    </source>
</reference>
<dbReference type="Pfam" id="PF22785">
    <property type="entry name" value="Tc-R-P"/>
    <property type="match status" value="1"/>
</dbReference>
<sequence length="168" mass="17881">MPLRAPSGRVLTNKDTPMPDFEIYALPVAHGTLALSPLPLGQGLQVLLDWHPDLVVTMTGQDEMDRLGAGDLGRVLRAAGVDWHHLPVVDYGTPATPDITEIETAALDVLRAGGKVLTHCRGGCGRSGMMALRLMIAAGEDADAALTRLRARRPCAVETEAQLAWAKG</sequence>
<dbReference type="PROSITE" id="PS50056">
    <property type="entry name" value="TYR_PHOSPHATASE_2"/>
    <property type="match status" value="1"/>
</dbReference>
<dbReference type="PANTHER" id="PTHR23339">
    <property type="entry name" value="TYROSINE SPECIFIC PROTEIN PHOSPHATASE AND DUAL SPECIFICITY PROTEIN PHOSPHATASE"/>
    <property type="match status" value="1"/>
</dbReference>
<dbReference type="HOGENOM" id="CLU_047330_5_1_5"/>
<dbReference type="eggNOG" id="COG2453">
    <property type="taxonomic scope" value="Bacteria"/>
</dbReference>
<dbReference type="InterPro" id="IPR000387">
    <property type="entry name" value="Tyr_Pase_dom"/>
</dbReference>
<feature type="domain" description="Tyrosine specific protein phosphatases" evidence="1">
    <location>
        <begin position="97"/>
        <end position="164"/>
    </location>
</feature>
<name>A3V5J2_9RHOB</name>
<comment type="caution">
    <text evidence="2">The sequence shown here is derived from an EMBL/GenBank/DDBJ whole genome shotgun (WGS) entry which is preliminary data.</text>
</comment>
<gene>
    <name evidence="2" type="ORF">SKA53_15221</name>
</gene>
<dbReference type="InterPro" id="IPR029021">
    <property type="entry name" value="Prot-tyrosine_phosphatase-like"/>
</dbReference>
<organism evidence="2 3">
    <name type="scientific">Yoonia vestfoldensis SKA53</name>
    <dbReference type="NCBI Taxonomy" id="314232"/>
    <lineage>
        <taxon>Bacteria</taxon>
        <taxon>Pseudomonadati</taxon>
        <taxon>Pseudomonadota</taxon>
        <taxon>Alphaproteobacteria</taxon>
        <taxon>Rhodobacterales</taxon>
        <taxon>Paracoccaceae</taxon>
        <taxon>Yoonia</taxon>
    </lineage>
</organism>
<accession>A3V5J2</accession>
<evidence type="ECO:0000313" key="2">
    <source>
        <dbReference type="EMBL" id="EAQ06910.1"/>
    </source>
</evidence>
<dbReference type="EMBL" id="AAMS01000004">
    <property type="protein sequence ID" value="EAQ06910.1"/>
    <property type="molecule type" value="Genomic_DNA"/>
</dbReference>
<dbReference type="STRING" id="314232.SKA53_15221"/>
<proteinExistence type="predicted"/>
<dbReference type="AlphaFoldDB" id="A3V5J2"/>
<keyword evidence="3" id="KW-1185">Reference proteome</keyword>
<protein>
    <recommendedName>
        <fullName evidence="1">Tyrosine specific protein phosphatases domain-containing protein</fullName>
    </recommendedName>
</protein>